<organism evidence="1 2">
    <name type="scientific">Cinara cedri</name>
    <dbReference type="NCBI Taxonomy" id="506608"/>
    <lineage>
        <taxon>Eukaryota</taxon>
        <taxon>Metazoa</taxon>
        <taxon>Ecdysozoa</taxon>
        <taxon>Arthropoda</taxon>
        <taxon>Hexapoda</taxon>
        <taxon>Insecta</taxon>
        <taxon>Pterygota</taxon>
        <taxon>Neoptera</taxon>
        <taxon>Paraneoptera</taxon>
        <taxon>Hemiptera</taxon>
        <taxon>Sternorrhyncha</taxon>
        <taxon>Aphidomorpha</taxon>
        <taxon>Aphidoidea</taxon>
        <taxon>Aphididae</taxon>
        <taxon>Lachninae</taxon>
        <taxon>Cinara</taxon>
    </lineage>
</organism>
<sequence length="121" mass="14551">MKQTNVLLKYLQSININYIHVIGMCKQTINILKDMRRDTKFHKIWIQVIKVTKENNITPPKLPTNRNTPQKYGEDENGFQNFPVEHYYRINIYYTVLDIIIREIEVRFKENQLQILNGLKN</sequence>
<dbReference type="EMBL" id="CABPRJ010001904">
    <property type="protein sequence ID" value="VVC40456.1"/>
    <property type="molecule type" value="Genomic_DNA"/>
</dbReference>
<dbReference type="Proteomes" id="UP000325440">
    <property type="component" value="Unassembled WGS sequence"/>
</dbReference>
<gene>
    <name evidence="1" type="ORF">CINCED_3A013105</name>
</gene>
<accession>A0A5E4NBE0</accession>
<evidence type="ECO:0000313" key="2">
    <source>
        <dbReference type="Proteomes" id="UP000325440"/>
    </source>
</evidence>
<dbReference type="AlphaFoldDB" id="A0A5E4NBE0"/>
<evidence type="ECO:0000313" key="1">
    <source>
        <dbReference type="EMBL" id="VVC40456.1"/>
    </source>
</evidence>
<proteinExistence type="predicted"/>
<name>A0A5E4NBE0_9HEMI</name>
<protein>
    <submittedName>
        <fullName evidence="1">Uncharacterized protein</fullName>
    </submittedName>
</protein>
<keyword evidence="2" id="KW-1185">Reference proteome</keyword>
<dbReference type="OrthoDB" id="6624089at2759"/>
<reference evidence="1 2" key="1">
    <citation type="submission" date="2019-08" db="EMBL/GenBank/DDBJ databases">
        <authorList>
            <person name="Alioto T."/>
            <person name="Alioto T."/>
            <person name="Gomez Garrido J."/>
        </authorList>
    </citation>
    <scope>NUCLEOTIDE SEQUENCE [LARGE SCALE GENOMIC DNA]</scope>
</reference>